<sequence length="210" mass="23422">MCFEHSFEPPMRDLPSLNHCKTREQVGQQRLSHKELRRLPFFKAVSELILTARGVQRGVSNLGAEPISTSFPYLLIIAHAFMMLTKAYNYSQTVHLSDCCFFRHIKEVVDANPLKLMSAIFNRPGQCTYAATCAHSETPPPSLLFCKFTPSIHPALLMVKMEQCSLVASAAHLDVCLYTPLSCLSARPLGILSIADPAIQILCCCPQYHP</sequence>
<protein>
    <submittedName>
        <fullName evidence="1">Uncharacterized protein</fullName>
    </submittedName>
</protein>
<evidence type="ECO:0000313" key="1">
    <source>
        <dbReference type="EMBL" id="ROL52323.1"/>
    </source>
</evidence>
<organism evidence="1 2">
    <name type="scientific">Anabarilius grahami</name>
    <name type="common">Kanglang fish</name>
    <name type="synonym">Barilius grahami</name>
    <dbReference type="NCBI Taxonomy" id="495550"/>
    <lineage>
        <taxon>Eukaryota</taxon>
        <taxon>Metazoa</taxon>
        <taxon>Chordata</taxon>
        <taxon>Craniata</taxon>
        <taxon>Vertebrata</taxon>
        <taxon>Euteleostomi</taxon>
        <taxon>Actinopterygii</taxon>
        <taxon>Neopterygii</taxon>
        <taxon>Teleostei</taxon>
        <taxon>Ostariophysi</taxon>
        <taxon>Cypriniformes</taxon>
        <taxon>Xenocyprididae</taxon>
        <taxon>Xenocypridinae</taxon>
        <taxon>Xenocypridinae incertae sedis</taxon>
        <taxon>Anabarilius</taxon>
    </lineage>
</organism>
<accession>A0A3N0Z259</accession>
<reference evidence="1 2" key="1">
    <citation type="submission" date="2018-10" db="EMBL/GenBank/DDBJ databases">
        <title>Genome assembly for a Yunnan-Guizhou Plateau 3E fish, Anabarilius grahami (Regan), and its evolutionary and genetic applications.</title>
        <authorList>
            <person name="Jiang W."/>
        </authorList>
    </citation>
    <scope>NUCLEOTIDE SEQUENCE [LARGE SCALE GENOMIC DNA]</scope>
    <source>
        <strain evidence="1">AG-KIZ</strain>
        <tissue evidence="1">Muscle</tissue>
    </source>
</reference>
<evidence type="ECO:0000313" key="2">
    <source>
        <dbReference type="Proteomes" id="UP000281406"/>
    </source>
</evidence>
<comment type="caution">
    <text evidence="1">The sequence shown here is derived from an EMBL/GenBank/DDBJ whole genome shotgun (WGS) entry which is preliminary data.</text>
</comment>
<name>A0A3N0Z259_ANAGA</name>
<gene>
    <name evidence="1" type="ORF">DPX16_18691</name>
</gene>
<dbReference type="AlphaFoldDB" id="A0A3N0Z259"/>
<keyword evidence="2" id="KW-1185">Reference proteome</keyword>
<proteinExistence type="predicted"/>
<dbReference type="Proteomes" id="UP000281406">
    <property type="component" value="Unassembled WGS sequence"/>
</dbReference>
<dbReference type="EMBL" id="RJVU01016332">
    <property type="protein sequence ID" value="ROL52323.1"/>
    <property type="molecule type" value="Genomic_DNA"/>
</dbReference>